<name>A0A380ZCT4_9BACE</name>
<evidence type="ECO:0000313" key="2">
    <source>
        <dbReference type="Proteomes" id="UP000254424"/>
    </source>
</evidence>
<sequence>MNISIKIPAKDTVFLKYLVTFVAQKQRKAFEELKK</sequence>
<evidence type="ECO:0000313" key="1">
    <source>
        <dbReference type="EMBL" id="SUV44154.1"/>
    </source>
</evidence>
<dbReference type="AlphaFoldDB" id="A0A380ZCT4"/>
<dbReference type="Proteomes" id="UP000254424">
    <property type="component" value="Unassembled WGS sequence"/>
</dbReference>
<gene>
    <name evidence="1" type="ORF">NCTC11155_03565</name>
</gene>
<accession>A0A380ZCT4</accession>
<reference evidence="1 2" key="1">
    <citation type="submission" date="2018-06" db="EMBL/GenBank/DDBJ databases">
        <authorList>
            <consortium name="Pathogen Informatics"/>
            <person name="Doyle S."/>
        </authorList>
    </citation>
    <scope>NUCLEOTIDE SEQUENCE [LARGE SCALE GENOMIC DNA]</scope>
    <source>
        <strain evidence="1 2">NCTC11155</strain>
    </source>
</reference>
<organism evidence="1 2">
    <name type="scientific">Bacteroides eggerthii</name>
    <dbReference type="NCBI Taxonomy" id="28111"/>
    <lineage>
        <taxon>Bacteria</taxon>
        <taxon>Pseudomonadati</taxon>
        <taxon>Bacteroidota</taxon>
        <taxon>Bacteroidia</taxon>
        <taxon>Bacteroidales</taxon>
        <taxon>Bacteroidaceae</taxon>
        <taxon>Bacteroides</taxon>
    </lineage>
</organism>
<dbReference type="EMBL" id="UFSX01000002">
    <property type="protein sequence ID" value="SUV44154.1"/>
    <property type="molecule type" value="Genomic_DNA"/>
</dbReference>
<protein>
    <submittedName>
        <fullName evidence="1">Uncharacterized protein</fullName>
    </submittedName>
</protein>
<proteinExistence type="predicted"/>